<keyword evidence="11" id="KW-0677">Repeat</keyword>
<keyword evidence="5" id="KW-1003">Cell membrane</keyword>
<feature type="binding site" description="covalent" evidence="21">
    <location>
        <position position="222"/>
    </location>
    <ligand>
        <name>heme c</name>
        <dbReference type="ChEBI" id="CHEBI:61717"/>
        <label>2</label>
    </ligand>
</feature>
<name>Q7MAK7_WOLSU</name>
<comment type="similarity">
    <text evidence="3">Belongs to the CcoP / FixP family.</text>
</comment>
<evidence type="ECO:0000256" key="18">
    <source>
        <dbReference type="ARBA" id="ARBA00023136"/>
    </source>
</evidence>
<keyword evidence="8" id="KW-0679">Respiratory chain</keyword>
<dbReference type="PROSITE" id="PS51007">
    <property type="entry name" value="CYTC"/>
    <property type="match status" value="2"/>
</dbReference>
<dbReference type="Pfam" id="PF13442">
    <property type="entry name" value="Cytochrome_CBB3"/>
    <property type="match status" value="2"/>
</dbReference>
<comment type="pathway">
    <text evidence="2">Energy metabolism; oxidative phosphorylation.</text>
</comment>
<proteinExistence type="inferred from homology"/>
<evidence type="ECO:0000256" key="20">
    <source>
        <dbReference type="PIRSR" id="PIRSR000006-1"/>
    </source>
</evidence>
<dbReference type="HOGENOM" id="CLU_986691_0_0_7"/>
<evidence type="ECO:0000256" key="13">
    <source>
        <dbReference type="ARBA" id="ARBA00022982"/>
    </source>
</evidence>
<dbReference type="STRING" id="273121.WS0181"/>
<evidence type="ECO:0000313" key="24">
    <source>
        <dbReference type="EMBL" id="CAE09343.1"/>
    </source>
</evidence>
<keyword evidence="15 24" id="KW-0560">Oxidoreductase</keyword>
<dbReference type="GO" id="GO:1902600">
    <property type="term" value="P:proton transmembrane transport"/>
    <property type="evidence" value="ECO:0007669"/>
    <property type="project" value="UniProtKB-KW"/>
</dbReference>
<dbReference type="InterPro" id="IPR038414">
    <property type="entry name" value="CcoP_N_sf"/>
</dbReference>
<comment type="cofactor">
    <cofactor evidence="21">
        <name>heme c</name>
        <dbReference type="ChEBI" id="CHEBI:61717"/>
    </cofactor>
    <text evidence="21">Binds 2 heme C groups per subunit.</text>
</comment>
<dbReference type="Pfam" id="PF14715">
    <property type="entry name" value="FixP_N"/>
    <property type="match status" value="1"/>
</dbReference>
<protein>
    <recommendedName>
        <fullName evidence="19">Cytochrome c oxidase subunit III</fullName>
    </recommendedName>
</protein>
<feature type="transmembrane region" description="Helical" evidence="22">
    <location>
        <begin position="12"/>
        <end position="33"/>
    </location>
</feature>
<feature type="binding site" description="axial binding residue" evidence="20">
    <location>
        <position position="133"/>
    </location>
    <ligand>
        <name>heme c</name>
        <dbReference type="ChEBI" id="CHEBI:61717"/>
        <label>1</label>
    </ligand>
    <ligandPart>
        <name>Fe</name>
        <dbReference type="ChEBI" id="CHEBI:18248"/>
    </ligandPart>
</feature>
<evidence type="ECO:0000313" key="25">
    <source>
        <dbReference type="Proteomes" id="UP000000422"/>
    </source>
</evidence>
<feature type="binding site" description="covalent" evidence="21">
    <location>
        <position position="132"/>
    </location>
    <ligand>
        <name>heme c</name>
        <dbReference type="ChEBI" id="CHEBI:61717"/>
        <label>1</label>
    </ligand>
</feature>
<dbReference type="GO" id="GO:0020037">
    <property type="term" value="F:heme binding"/>
    <property type="evidence" value="ECO:0007669"/>
    <property type="project" value="InterPro"/>
</dbReference>
<keyword evidence="6" id="KW-0997">Cell inner membrane</keyword>
<evidence type="ECO:0000256" key="6">
    <source>
        <dbReference type="ARBA" id="ARBA00022519"/>
    </source>
</evidence>
<evidence type="ECO:0000256" key="15">
    <source>
        <dbReference type="ARBA" id="ARBA00023002"/>
    </source>
</evidence>
<reference evidence="24 25" key="1">
    <citation type="journal article" date="2003" name="Proc. Natl. Acad. Sci. U.S.A.">
        <title>Complete genome sequence and analysis of Wolinella succinogenes.</title>
        <authorList>
            <person name="Baar C."/>
            <person name="Eppinger M."/>
            <person name="Raddatz G."/>
            <person name="Simon JM."/>
            <person name="Lanz C."/>
            <person name="Klimmek O."/>
            <person name="Nandakumar R."/>
            <person name="Gross R."/>
            <person name="Rosinus A."/>
            <person name="Keller H."/>
            <person name="Jagtap P."/>
            <person name="Linke B."/>
            <person name="Meyer F."/>
            <person name="Lederer H."/>
            <person name="Schuster S.C."/>
        </authorList>
    </citation>
    <scope>NUCLEOTIDE SEQUENCE [LARGE SCALE GENOMIC DNA]</scope>
    <source>
        <strain evidence="25">ATCC 29543 / DSM 1740 / CCUG 13145 / JCM 31913 / LMG 7466 / NCTC 11488 / FDC 602W</strain>
    </source>
</reference>
<evidence type="ECO:0000256" key="7">
    <source>
        <dbReference type="ARBA" id="ARBA00022617"/>
    </source>
</evidence>
<evidence type="ECO:0000256" key="19">
    <source>
        <dbReference type="ARBA" id="ARBA00029635"/>
    </source>
</evidence>
<dbReference type="UniPathway" id="UPA00705"/>
<keyword evidence="16 20" id="KW-0408">Iron</keyword>
<organism evidence="25">
    <name type="scientific">Wolinella succinogenes (strain ATCC 29543 / DSM 1740 / CCUG 13145 / JCM 31913 / LMG 7466 / NCTC 11488 / FDC 602W)</name>
    <name type="common">Vibrio succinogenes</name>
    <dbReference type="NCBI Taxonomy" id="273121"/>
    <lineage>
        <taxon>Bacteria</taxon>
        <taxon>Pseudomonadati</taxon>
        <taxon>Campylobacterota</taxon>
        <taxon>Epsilonproteobacteria</taxon>
        <taxon>Campylobacterales</taxon>
        <taxon>Helicobacteraceae</taxon>
        <taxon>Wolinella</taxon>
    </lineage>
</organism>
<feature type="binding site" description="covalent" evidence="21">
    <location>
        <position position="129"/>
    </location>
    <ligand>
        <name>heme c</name>
        <dbReference type="ChEBI" id="CHEBI:61717"/>
        <label>1</label>
    </ligand>
</feature>
<comment type="subcellular location">
    <subcellularLocation>
        <location evidence="1">Cell inner membrane</location>
    </subcellularLocation>
</comment>
<dbReference type="InterPro" id="IPR009056">
    <property type="entry name" value="Cyt_c-like_dom"/>
</dbReference>
<dbReference type="Gene3D" id="6.10.280.130">
    <property type="match status" value="1"/>
</dbReference>
<evidence type="ECO:0000256" key="21">
    <source>
        <dbReference type="PIRSR" id="PIRSR000006-2"/>
    </source>
</evidence>
<dbReference type="PIRSF" id="PIRSF000006">
    <property type="entry name" value="Cbb3-Cox_fixP"/>
    <property type="match status" value="1"/>
</dbReference>
<dbReference type="RefSeq" id="WP_011138143.1">
    <property type="nucleotide sequence ID" value="NC_005090.1"/>
</dbReference>
<feature type="binding site" description="covalent" evidence="21">
    <location>
        <position position="219"/>
    </location>
    <ligand>
        <name>heme c</name>
        <dbReference type="ChEBI" id="CHEBI:61717"/>
        <label>2</label>
    </ligand>
</feature>
<dbReference type="EMBL" id="BX571657">
    <property type="protein sequence ID" value="CAE09343.1"/>
    <property type="molecule type" value="Genomic_DNA"/>
</dbReference>
<dbReference type="GO" id="GO:0016491">
    <property type="term" value="F:oxidoreductase activity"/>
    <property type="evidence" value="ECO:0007669"/>
    <property type="project" value="UniProtKB-KW"/>
</dbReference>
<evidence type="ECO:0000256" key="10">
    <source>
        <dbReference type="ARBA" id="ARBA00022723"/>
    </source>
</evidence>
<dbReference type="eggNOG" id="COG2010">
    <property type="taxonomic scope" value="Bacteria"/>
</dbReference>
<dbReference type="GO" id="GO:0006119">
    <property type="term" value="P:oxidative phosphorylation"/>
    <property type="evidence" value="ECO:0007669"/>
    <property type="project" value="UniProtKB-UniPathway"/>
</dbReference>
<evidence type="ECO:0000256" key="16">
    <source>
        <dbReference type="ARBA" id="ARBA00023004"/>
    </source>
</evidence>
<evidence type="ECO:0000259" key="23">
    <source>
        <dbReference type="PROSITE" id="PS51007"/>
    </source>
</evidence>
<dbReference type="GO" id="GO:0009055">
    <property type="term" value="F:electron transfer activity"/>
    <property type="evidence" value="ECO:0007669"/>
    <property type="project" value="InterPro"/>
</dbReference>
<dbReference type="PANTHER" id="PTHR33751:SF1">
    <property type="entry name" value="CBB3-TYPE CYTOCHROME C OXIDASE SUBUNIT FIXP"/>
    <property type="match status" value="1"/>
</dbReference>
<dbReference type="Proteomes" id="UP000000422">
    <property type="component" value="Chromosome"/>
</dbReference>
<evidence type="ECO:0000256" key="3">
    <source>
        <dbReference type="ARBA" id="ARBA00006113"/>
    </source>
</evidence>
<evidence type="ECO:0000256" key="8">
    <source>
        <dbReference type="ARBA" id="ARBA00022660"/>
    </source>
</evidence>
<dbReference type="InterPro" id="IPR036909">
    <property type="entry name" value="Cyt_c-like_dom_sf"/>
</dbReference>
<keyword evidence="12" id="KW-0375">Hydrogen ion transport</keyword>
<feature type="transmembrane region" description="Helical" evidence="22">
    <location>
        <begin position="62"/>
        <end position="80"/>
    </location>
</feature>
<sequence>MEWLNLEDSVNALSLLGAAVILALTIFVAGGYIKKMKDSRAEGELAKESWDGIGEFKNDIPIGWGVTYLALIVWGFWYWFIGYPLNAYSQIGEYNEEVKSHNAKFESKWANADHKTLVEMGQSIFLVQCSQCHGETTEGMNGKAANLTRWGREEGIVDAVLQGAKGLNYPLGEMPAGLVDEASAKAVAAFVMAELSEVKKSKNPALVEQGREIWVTGTCSSCHGDDGKGLGGQAPDLTQYGTATFVAEVLEKGKKGHIGGMPAFKAPMLTEIQKKALANFIYSNK</sequence>
<evidence type="ECO:0000256" key="12">
    <source>
        <dbReference type="ARBA" id="ARBA00022781"/>
    </source>
</evidence>
<dbReference type="KEGG" id="wsu:WS0181"/>
<keyword evidence="10 20" id="KW-0479">Metal-binding</keyword>
<gene>
    <name evidence="24" type="primary">CCOP</name>
    <name evidence="24" type="ordered locus">WS0181</name>
</gene>
<keyword evidence="18 22" id="KW-0472">Membrane</keyword>
<dbReference type="GO" id="GO:0046872">
    <property type="term" value="F:metal ion binding"/>
    <property type="evidence" value="ECO:0007669"/>
    <property type="project" value="UniProtKB-KW"/>
</dbReference>
<dbReference type="InterPro" id="IPR004678">
    <property type="entry name" value="Cyt_c_oxidase_cbb3_su3"/>
</dbReference>
<evidence type="ECO:0000256" key="4">
    <source>
        <dbReference type="ARBA" id="ARBA00022448"/>
    </source>
</evidence>
<dbReference type="InterPro" id="IPR050597">
    <property type="entry name" value="Cytochrome_c_Oxidase_Subunit"/>
</dbReference>
<dbReference type="InterPro" id="IPR032858">
    <property type="entry name" value="CcoP_N"/>
</dbReference>
<keyword evidence="9 22" id="KW-0812">Transmembrane</keyword>
<evidence type="ECO:0000256" key="17">
    <source>
        <dbReference type="ARBA" id="ARBA00023065"/>
    </source>
</evidence>
<keyword evidence="7 21" id="KW-0349">Heme</keyword>
<keyword evidence="13" id="KW-0249">Electron transport</keyword>
<feature type="binding site" description="axial binding residue" evidence="20">
    <location>
        <position position="223"/>
    </location>
    <ligand>
        <name>heme c</name>
        <dbReference type="ChEBI" id="CHEBI:61717"/>
        <label>2</label>
    </ligand>
    <ligandPart>
        <name>Fe</name>
        <dbReference type="ChEBI" id="CHEBI:18248"/>
    </ligandPart>
</feature>
<evidence type="ECO:0000256" key="11">
    <source>
        <dbReference type="ARBA" id="ARBA00022737"/>
    </source>
</evidence>
<accession>Q7MAK7</accession>
<evidence type="ECO:0000256" key="14">
    <source>
        <dbReference type="ARBA" id="ARBA00022989"/>
    </source>
</evidence>
<feature type="binding site" description="axial binding residue" evidence="20">
    <location>
        <position position="174"/>
    </location>
    <ligand>
        <name>heme c</name>
        <dbReference type="ChEBI" id="CHEBI:61717"/>
        <label>2</label>
    </ligand>
    <ligandPart>
        <name>Fe</name>
        <dbReference type="ChEBI" id="CHEBI:18248"/>
    </ligandPart>
</feature>
<evidence type="ECO:0000256" key="1">
    <source>
        <dbReference type="ARBA" id="ARBA00004533"/>
    </source>
</evidence>
<dbReference type="GO" id="GO:0005886">
    <property type="term" value="C:plasma membrane"/>
    <property type="evidence" value="ECO:0007669"/>
    <property type="project" value="UniProtKB-SubCell"/>
</dbReference>
<evidence type="ECO:0000256" key="9">
    <source>
        <dbReference type="ARBA" id="ARBA00022692"/>
    </source>
</evidence>
<keyword evidence="25" id="KW-1185">Reference proteome</keyword>
<dbReference type="AlphaFoldDB" id="Q7MAK7"/>
<feature type="binding site" description="axial binding residue" evidence="20">
    <location>
        <position position="261"/>
    </location>
    <ligand>
        <name>heme c</name>
        <dbReference type="ChEBI" id="CHEBI:61717"/>
        <label>1</label>
    </ligand>
    <ligandPart>
        <name>Fe</name>
        <dbReference type="ChEBI" id="CHEBI:18248"/>
    </ligandPart>
</feature>
<dbReference type="PANTHER" id="PTHR33751">
    <property type="entry name" value="CBB3-TYPE CYTOCHROME C OXIDASE SUBUNIT FIXP"/>
    <property type="match status" value="1"/>
</dbReference>
<keyword evidence="14 22" id="KW-1133">Transmembrane helix</keyword>
<keyword evidence="17" id="KW-0406">Ion transport</keyword>
<keyword evidence="4" id="KW-0813">Transport</keyword>
<feature type="domain" description="Cytochrome c" evidence="23">
    <location>
        <begin position="205"/>
        <end position="285"/>
    </location>
</feature>
<evidence type="ECO:0000256" key="2">
    <source>
        <dbReference type="ARBA" id="ARBA00004673"/>
    </source>
</evidence>
<feature type="domain" description="Cytochrome c" evidence="23">
    <location>
        <begin position="116"/>
        <end position="195"/>
    </location>
</feature>
<dbReference type="SUPFAM" id="SSF46626">
    <property type="entry name" value="Cytochrome c"/>
    <property type="match status" value="2"/>
</dbReference>
<dbReference type="Gene3D" id="1.10.760.10">
    <property type="entry name" value="Cytochrome c-like domain"/>
    <property type="match status" value="2"/>
</dbReference>
<evidence type="ECO:0000256" key="5">
    <source>
        <dbReference type="ARBA" id="ARBA00022475"/>
    </source>
</evidence>
<evidence type="ECO:0000256" key="22">
    <source>
        <dbReference type="SAM" id="Phobius"/>
    </source>
</evidence>